<name>A0A430ARN3_9ENTE</name>
<evidence type="ECO:0000256" key="2">
    <source>
        <dbReference type="ARBA" id="ARBA00022679"/>
    </source>
</evidence>
<sequence>MIYTVTMNPAIDLFCQTKNLIPKVVNRTLNDDIQPNGKGVNISFILNLLGIENVAQGFSAGFTGTFIQEALTERNIQEDFVRVDGVTRINVFINVESEKTEYKVVNPGPYVDEQAQAELLKKIKQIEAGDMLCVSGSLPRGCQPDILVEISKICHAQGIKLVLDSSYREVIDCLAYQPYLLKPNEEELSEWFGTPLSTEEELIHYAKKLISQGSRQVLLSLGGEGAIFMDNQIILRGNAPKGKLVNTAGAGDTLLGTFLGCQLKGLSKEDSLRQAIAAGSSTAFQEGLTDFSDTEDLAKQITIKRMGE</sequence>
<comment type="similarity">
    <text evidence="1">Belongs to the carbohydrate kinase pfkB family.</text>
</comment>
<keyword evidence="10" id="KW-1185">Reference proteome</keyword>
<dbReference type="InterPro" id="IPR017583">
    <property type="entry name" value="Tagatose/fructose_Pkinase"/>
</dbReference>
<evidence type="ECO:0000313" key="9">
    <source>
        <dbReference type="EMBL" id="RSU10719.1"/>
    </source>
</evidence>
<dbReference type="GO" id="GO:0044281">
    <property type="term" value="P:small molecule metabolic process"/>
    <property type="evidence" value="ECO:0007669"/>
    <property type="project" value="UniProtKB-ARBA"/>
</dbReference>
<dbReference type="PIRSF" id="PIRSF000535">
    <property type="entry name" value="1PFK/6PFK/LacC"/>
    <property type="match status" value="1"/>
</dbReference>
<dbReference type="GO" id="GO:0008662">
    <property type="term" value="F:1-phosphofructokinase activity"/>
    <property type="evidence" value="ECO:0007669"/>
    <property type="project" value="InterPro"/>
</dbReference>
<dbReference type="FunFam" id="3.40.1190.20:FF:000001">
    <property type="entry name" value="Phosphofructokinase"/>
    <property type="match status" value="1"/>
</dbReference>
<dbReference type="PANTHER" id="PTHR46566:SF1">
    <property type="entry name" value="1-PHOSPHOFRUCTOKINASE"/>
    <property type="match status" value="1"/>
</dbReference>
<dbReference type="GO" id="GO:0005524">
    <property type="term" value="F:ATP binding"/>
    <property type="evidence" value="ECO:0007669"/>
    <property type="project" value="UniProtKB-KW"/>
</dbReference>
<feature type="domain" description="Carbohydrate kinase PfkB" evidence="8">
    <location>
        <begin position="11"/>
        <end position="292"/>
    </location>
</feature>
<dbReference type="EC" id="2.7.1.144" evidence="7"/>
<evidence type="ECO:0000256" key="6">
    <source>
        <dbReference type="ARBA" id="ARBA00022840"/>
    </source>
</evidence>
<dbReference type="Proteomes" id="UP000287605">
    <property type="component" value="Unassembled WGS sequence"/>
</dbReference>
<dbReference type="CDD" id="cd01164">
    <property type="entry name" value="FruK_PfkB_like"/>
    <property type="match status" value="1"/>
</dbReference>
<gene>
    <name evidence="9" type="ORF">CBF29_09040</name>
</gene>
<dbReference type="InterPro" id="IPR022463">
    <property type="entry name" value="1-PFruKinase"/>
</dbReference>
<dbReference type="NCBIfam" id="TIGR03828">
    <property type="entry name" value="pfkB"/>
    <property type="match status" value="1"/>
</dbReference>
<keyword evidence="6 7" id="KW-0067">ATP-binding</keyword>
<evidence type="ECO:0000256" key="7">
    <source>
        <dbReference type="PIRNR" id="PIRNR000535"/>
    </source>
</evidence>
<dbReference type="GO" id="GO:0016052">
    <property type="term" value="P:carbohydrate catabolic process"/>
    <property type="evidence" value="ECO:0007669"/>
    <property type="project" value="UniProtKB-ARBA"/>
</dbReference>
<dbReference type="Gene3D" id="3.40.1190.20">
    <property type="match status" value="1"/>
</dbReference>
<evidence type="ECO:0000313" key="10">
    <source>
        <dbReference type="Proteomes" id="UP000287605"/>
    </source>
</evidence>
<dbReference type="PANTHER" id="PTHR46566">
    <property type="entry name" value="1-PHOSPHOFRUCTOKINASE-RELATED"/>
    <property type="match status" value="1"/>
</dbReference>
<accession>A0A430ARN3</accession>
<dbReference type="RefSeq" id="WP_126809403.1">
    <property type="nucleotide sequence ID" value="NZ_NGKA01000013.1"/>
</dbReference>
<dbReference type="OrthoDB" id="9801219at2"/>
<organism evidence="9 10">
    <name type="scientific">Vagococcus elongatus</name>
    <dbReference type="NCBI Taxonomy" id="180344"/>
    <lineage>
        <taxon>Bacteria</taxon>
        <taxon>Bacillati</taxon>
        <taxon>Bacillota</taxon>
        <taxon>Bacilli</taxon>
        <taxon>Lactobacillales</taxon>
        <taxon>Enterococcaceae</taxon>
        <taxon>Vagococcus</taxon>
    </lineage>
</organism>
<comment type="pathway">
    <text evidence="7">Carbohydrate metabolism; D-tagatose 6-phosphate degradation; D-glyceraldehyde 3-phosphate and glycerone phosphate from D-tagatose 6-phosphate: step 1/2.</text>
</comment>
<evidence type="ECO:0000256" key="4">
    <source>
        <dbReference type="ARBA" id="ARBA00022741"/>
    </source>
</evidence>
<dbReference type="EMBL" id="NGKA01000013">
    <property type="protein sequence ID" value="RSU10719.1"/>
    <property type="molecule type" value="Genomic_DNA"/>
</dbReference>
<dbReference type="GO" id="GO:0005988">
    <property type="term" value="P:lactose metabolic process"/>
    <property type="evidence" value="ECO:0007669"/>
    <property type="project" value="UniProtKB-KW"/>
</dbReference>
<evidence type="ECO:0000259" key="8">
    <source>
        <dbReference type="Pfam" id="PF00294"/>
    </source>
</evidence>
<dbReference type="InterPro" id="IPR011611">
    <property type="entry name" value="PfkB_dom"/>
</dbReference>
<dbReference type="GO" id="GO:0005829">
    <property type="term" value="C:cytosol"/>
    <property type="evidence" value="ECO:0007669"/>
    <property type="project" value="TreeGrafter"/>
</dbReference>
<comment type="similarity">
    <text evidence="7">Belongs to the carbohydrate kinase PfkB family. LacC subfamily.</text>
</comment>
<evidence type="ECO:0000256" key="5">
    <source>
        <dbReference type="ARBA" id="ARBA00022777"/>
    </source>
</evidence>
<dbReference type="GO" id="GO:2001059">
    <property type="term" value="P:D-tagatose 6-phosphate catabolic process"/>
    <property type="evidence" value="ECO:0007669"/>
    <property type="project" value="UniProtKB-UniPathway"/>
</dbReference>
<comment type="catalytic activity">
    <reaction evidence="7">
        <text>D-tagatofuranose 6-phosphate + ATP = D-tagatofuranose 1,6-bisphosphate + ADP + H(+)</text>
        <dbReference type="Rhea" id="RHEA:12420"/>
        <dbReference type="ChEBI" id="CHEBI:15378"/>
        <dbReference type="ChEBI" id="CHEBI:30616"/>
        <dbReference type="ChEBI" id="CHEBI:58694"/>
        <dbReference type="ChEBI" id="CHEBI:58695"/>
        <dbReference type="ChEBI" id="CHEBI:456216"/>
        <dbReference type="EC" id="2.7.1.144"/>
    </reaction>
</comment>
<dbReference type="UniPathway" id="UPA00704">
    <property type="reaction ID" value="UER00715"/>
</dbReference>
<evidence type="ECO:0000256" key="3">
    <source>
        <dbReference type="ARBA" id="ARBA00022736"/>
    </source>
</evidence>
<keyword evidence="3 7" id="KW-0423">Lactose metabolism</keyword>
<dbReference type="InterPro" id="IPR029056">
    <property type="entry name" value="Ribokinase-like"/>
</dbReference>
<dbReference type="Pfam" id="PF00294">
    <property type="entry name" value="PfkB"/>
    <property type="match status" value="1"/>
</dbReference>
<proteinExistence type="inferred from homology"/>
<evidence type="ECO:0000256" key="1">
    <source>
        <dbReference type="ARBA" id="ARBA00005380"/>
    </source>
</evidence>
<keyword evidence="5 9" id="KW-0418">Kinase</keyword>
<dbReference type="NCBIfam" id="TIGR03168">
    <property type="entry name" value="1-PFK"/>
    <property type="match status" value="1"/>
</dbReference>
<keyword evidence="4 7" id="KW-0547">Nucleotide-binding</keyword>
<protein>
    <recommendedName>
        <fullName evidence="7">Tagatose-6-phosphate kinase</fullName>
        <ecNumber evidence="7">2.7.1.144</ecNumber>
    </recommendedName>
</protein>
<dbReference type="SUPFAM" id="SSF53613">
    <property type="entry name" value="Ribokinase-like"/>
    <property type="match status" value="1"/>
</dbReference>
<comment type="caution">
    <text evidence="9">The sequence shown here is derived from an EMBL/GenBank/DDBJ whole genome shotgun (WGS) entry which is preliminary data.</text>
</comment>
<reference evidence="9 10" key="1">
    <citation type="submission" date="2017-05" db="EMBL/GenBank/DDBJ databases">
        <title>Vagococcus spp. assemblies.</title>
        <authorList>
            <person name="Gulvik C.A."/>
        </authorList>
    </citation>
    <scope>NUCLEOTIDE SEQUENCE [LARGE SCALE GENOMIC DNA]</scope>
    <source>
        <strain evidence="9 10">CCUG 51432</strain>
    </source>
</reference>
<dbReference type="AlphaFoldDB" id="A0A430ARN3"/>
<keyword evidence="2 7" id="KW-0808">Transferase</keyword>
<dbReference type="GO" id="GO:0009024">
    <property type="term" value="F:tagatose-6-phosphate kinase activity"/>
    <property type="evidence" value="ECO:0007669"/>
    <property type="project" value="UniProtKB-EC"/>
</dbReference>